<accession>A0A183JT74</accession>
<dbReference type="AlphaFoldDB" id="A0A183JT74"/>
<protein>
    <submittedName>
        <fullName evidence="1">Transcriptional regulator</fullName>
    </submittedName>
</protein>
<evidence type="ECO:0000313" key="1">
    <source>
        <dbReference type="WBParaSite" id="SCUD_0000591401-mRNA-1"/>
    </source>
</evidence>
<name>A0A183JT74_9TREM</name>
<dbReference type="WBParaSite" id="SCUD_0000591401-mRNA-1">
    <property type="protein sequence ID" value="SCUD_0000591401-mRNA-1"/>
    <property type="gene ID" value="SCUD_0000591401"/>
</dbReference>
<organism evidence="1">
    <name type="scientific">Schistosoma curassoni</name>
    <dbReference type="NCBI Taxonomy" id="6186"/>
    <lineage>
        <taxon>Eukaryota</taxon>
        <taxon>Metazoa</taxon>
        <taxon>Spiralia</taxon>
        <taxon>Lophotrochozoa</taxon>
        <taxon>Platyhelminthes</taxon>
        <taxon>Trematoda</taxon>
        <taxon>Digenea</taxon>
        <taxon>Strigeidida</taxon>
        <taxon>Schistosomatoidea</taxon>
        <taxon>Schistosomatidae</taxon>
        <taxon>Schistosoma</taxon>
    </lineage>
</organism>
<sequence length="63" mass="7268">MHIKHISDNRAQDMFKTKSITTLHLKLLLEKNGTCQVTIIRSTLGSLSKGESLYLQKTYYCCY</sequence>
<proteinExistence type="predicted"/>
<reference evidence="1" key="1">
    <citation type="submission" date="2016-06" db="UniProtKB">
        <authorList>
            <consortium name="WormBaseParasite"/>
        </authorList>
    </citation>
    <scope>IDENTIFICATION</scope>
</reference>